<sequence>MLPGSDFTTNQILGLILDFCCRPHDFFFFEKRYLPRPIPFVRVLPSVSPEQGDRKSGGAGPYIASDRGRKSKVLIPGAAPRETVSKGTLAQKGLPFSENPAGTCRFAGISFLFSRAGTGQFSFLVG</sequence>
<dbReference type="Proteomes" id="UP000260812">
    <property type="component" value="Unassembled WGS sequence"/>
</dbReference>
<name>A0A3E3I900_9FIRM</name>
<proteinExistence type="predicted"/>
<reference evidence="1" key="1">
    <citation type="submission" date="2018-08" db="EMBL/GenBank/DDBJ databases">
        <title>A genome reference for cultivated species of the human gut microbiota.</title>
        <authorList>
            <person name="Zou Y."/>
            <person name="Xue W."/>
            <person name="Luo G."/>
        </authorList>
    </citation>
    <scope>NUCLEOTIDE SEQUENCE [LARGE SCALE GENOMIC DNA]</scope>
    <source>
        <strain evidence="1">TF05-5AC</strain>
    </source>
</reference>
<gene>
    <name evidence="1" type="ORF">DXC51_05955</name>
</gene>
<evidence type="ECO:0000313" key="2">
    <source>
        <dbReference type="Proteomes" id="UP000260812"/>
    </source>
</evidence>
<keyword evidence="2" id="KW-1185">Reference proteome</keyword>
<dbReference type="AlphaFoldDB" id="A0A3E3I900"/>
<organism evidence="1 2">
    <name type="scientific">Eisenbergiella massiliensis</name>
    <dbReference type="NCBI Taxonomy" id="1720294"/>
    <lineage>
        <taxon>Bacteria</taxon>
        <taxon>Bacillati</taxon>
        <taxon>Bacillota</taxon>
        <taxon>Clostridia</taxon>
        <taxon>Lachnospirales</taxon>
        <taxon>Lachnospiraceae</taxon>
        <taxon>Eisenbergiella</taxon>
    </lineage>
</organism>
<protein>
    <submittedName>
        <fullName evidence="1">Uncharacterized protein</fullName>
    </submittedName>
</protein>
<comment type="caution">
    <text evidence="1">The sequence shown here is derived from an EMBL/GenBank/DDBJ whole genome shotgun (WGS) entry which is preliminary data.</text>
</comment>
<dbReference type="EMBL" id="QVLV01000003">
    <property type="protein sequence ID" value="RGE63497.1"/>
    <property type="molecule type" value="Genomic_DNA"/>
</dbReference>
<evidence type="ECO:0000313" key="1">
    <source>
        <dbReference type="EMBL" id="RGE63497.1"/>
    </source>
</evidence>
<accession>A0A3E3I900</accession>